<dbReference type="InterPro" id="IPR037066">
    <property type="entry name" value="Plug_dom_sf"/>
</dbReference>
<dbReference type="GO" id="GO:0009279">
    <property type="term" value="C:cell outer membrane"/>
    <property type="evidence" value="ECO:0007669"/>
    <property type="project" value="UniProtKB-SubCell"/>
</dbReference>
<evidence type="ECO:0000256" key="1">
    <source>
        <dbReference type="ARBA" id="ARBA00004442"/>
    </source>
</evidence>
<dbReference type="Pfam" id="PF07715">
    <property type="entry name" value="Plug"/>
    <property type="match status" value="1"/>
</dbReference>
<accession>A0A7W9CFI8</accession>
<comment type="subcellular location">
    <subcellularLocation>
        <location evidence="1 4">Cell outer membrane</location>
    </subcellularLocation>
</comment>
<dbReference type="Gene3D" id="2.40.170.20">
    <property type="entry name" value="TonB-dependent receptor, beta-barrel domain"/>
    <property type="match status" value="1"/>
</dbReference>
<keyword evidence="2 4" id="KW-0472">Membrane</keyword>
<feature type="signal peptide" evidence="5">
    <location>
        <begin position="1"/>
        <end position="32"/>
    </location>
</feature>
<evidence type="ECO:0000256" key="3">
    <source>
        <dbReference type="ARBA" id="ARBA00023237"/>
    </source>
</evidence>
<name>A0A7W9CFI8_9CAUL</name>
<feature type="domain" description="TonB-dependent receptor plug" evidence="7">
    <location>
        <begin position="62"/>
        <end position="175"/>
    </location>
</feature>
<dbReference type="SUPFAM" id="SSF56935">
    <property type="entry name" value="Porins"/>
    <property type="match status" value="1"/>
</dbReference>
<dbReference type="RefSeq" id="WP_183211526.1">
    <property type="nucleotide sequence ID" value="NZ_JACHOR010000001.1"/>
</dbReference>
<keyword evidence="5" id="KW-0732">Signal</keyword>
<gene>
    <name evidence="8" type="ORF">GGR13_000115</name>
</gene>
<feature type="domain" description="TonB-dependent receptor-like beta-barrel" evidence="6">
    <location>
        <begin position="624"/>
        <end position="1066"/>
    </location>
</feature>
<feature type="chain" id="PRO_5030861401" evidence="5">
    <location>
        <begin position="33"/>
        <end position="1100"/>
    </location>
</feature>
<evidence type="ECO:0000259" key="7">
    <source>
        <dbReference type="Pfam" id="PF07715"/>
    </source>
</evidence>
<keyword evidence="4" id="KW-0798">TonB box</keyword>
<evidence type="ECO:0000313" key="8">
    <source>
        <dbReference type="EMBL" id="MBB5744543.1"/>
    </source>
</evidence>
<evidence type="ECO:0000256" key="5">
    <source>
        <dbReference type="SAM" id="SignalP"/>
    </source>
</evidence>
<evidence type="ECO:0000313" key="9">
    <source>
        <dbReference type="Proteomes" id="UP000545037"/>
    </source>
</evidence>
<dbReference type="InterPro" id="IPR000531">
    <property type="entry name" value="Beta-barrel_TonB"/>
</dbReference>
<keyword evidence="3" id="KW-0998">Cell outer membrane</keyword>
<organism evidence="8 9">
    <name type="scientific">Brevundimonas variabilis</name>
    <dbReference type="NCBI Taxonomy" id="74312"/>
    <lineage>
        <taxon>Bacteria</taxon>
        <taxon>Pseudomonadati</taxon>
        <taxon>Pseudomonadota</taxon>
        <taxon>Alphaproteobacteria</taxon>
        <taxon>Caulobacterales</taxon>
        <taxon>Caulobacteraceae</taxon>
        <taxon>Brevundimonas</taxon>
    </lineage>
</organism>
<comment type="caution">
    <text evidence="8">The sequence shown here is derived from an EMBL/GenBank/DDBJ whole genome shotgun (WGS) entry which is preliminary data.</text>
</comment>
<comment type="similarity">
    <text evidence="4">Belongs to the TonB-dependent receptor family.</text>
</comment>
<evidence type="ECO:0000256" key="4">
    <source>
        <dbReference type="RuleBase" id="RU003357"/>
    </source>
</evidence>
<dbReference type="Gene3D" id="2.170.130.10">
    <property type="entry name" value="TonB-dependent receptor, plug domain"/>
    <property type="match status" value="1"/>
</dbReference>
<evidence type="ECO:0000256" key="2">
    <source>
        <dbReference type="ARBA" id="ARBA00023136"/>
    </source>
</evidence>
<dbReference type="Proteomes" id="UP000545037">
    <property type="component" value="Unassembled WGS sequence"/>
</dbReference>
<proteinExistence type="inferred from homology"/>
<keyword evidence="8" id="KW-0675">Receptor</keyword>
<dbReference type="AlphaFoldDB" id="A0A7W9CFI8"/>
<sequence length="1100" mass="118917">MKSVRINLLTSSMLAGLLAVAAAPAIAQTAPAAPVSQDPAEEAVTVDEIVVTGSRVRRDPTNAPTPLIQVSREELLTTGQSTVIDYLATIPALSNSTVPSDTTGSLGIGGLSLPNLRSLGAGRTLTLVDGRRHVGSLGGSLAVDVDTIPRLLIQNIEIVTGGAASVYGSDAVSGVLNFVLRKDFEGLEIDANYGQINDNGEATKRISALGGVNLFDDRLNLYAFAEYEKLDEVQSIDIDWLKNASGLVGIDADPTNARFDGNLDSRVFSGYRTLQRPRWGQTTLANNQQASDLNDPDVPFQTCASATSGLCYSVDPTLTYVFEGANARLANFGQRIGNTGASRPLTIDGDGDQPAAFSTITRVPESESQRYQVGANFKVSDSITAYAEAKYITEDTAFSSQPDFYDFIIRDTVTTGEVQPAYGFNVFGISLADNAYLPANLRTAIQNNRLTTYAPPVAGAASVATGTVAAPFARHTLFGEDRNQFNTRELQRYVVGLQGAYDQVSFVKNLNWDLSYTYGEAETVNTETGTDVVRVNLAADAVRDTAGVLGTPNAIVCRSRLIAARGGVVDDYWFGNNDLRDGAVGAAAVNACQPLNVFGVGNQSAEAINYIGAEINVRERNEQEQGIASVSGQLWDFWGAGPIGVALGYEYRRESTEAVGRDADTAGRILFLNTGPDFPNVEYTSNEGFAELSVPLFRDTYLGEYAELSGSYRYADYSTVGNVDVYGVNLVYRPVQDITFKTSYNTSVRVPDLGENFAPNVQTFANGFVDPCATLNINAAGNAEFRTNRIANCTALAQARGLTFDFAGATATNVDDFNPNYTGGIAGVTGGNPFLQPEESNSFTFSAVLEPRFIPNFSIVLDYYEIEIENVIAAVSAQTVANNCVNGPTLNPAACSTLFRNNPDIPFGLGAPLGDPVGGFIEGSINYAALKTRGLDFTANYGFDFEEMLGRNWGRLDYRIGGLWLIDQNDFLDSTNPNSFVSNAGNLFYPRVRFTSSLTYSPNETYSINWTADWQTANTIVQSRDFVLNADSRDFDQIDTGNFARHDFTVRWNVRDDLSVRAGVVNAFDDNQADYLGQTLYSNFDPYGRRFFVGLNYKAF</sequence>
<dbReference type="Pfam" id="PF00593">
    <property type="entry name" value="TonB_dep_Rec_b-barrel"/>
    <property type="match status" value="1"/>
</dbReference>
<dbReference type="InterPro" id="IPR012910">
    <property type="entry name" value="Plug_dom"/>
</dbReference>
<dbReference type="InterPro" id="IPR036942">
    <property type="entry name" value="Beta-barrel_TonB_sf"/>
</dbReference>
<keyword evidence="9" id="KW-1185">Reference proteome</keyword>
<dbReference type="EMBL" id="JACHOR010000001">
    <property type="protein sequence ID" value="MBB5744543.1"/>
    <property type="molecule type" value="Genomic_DNA"/>
</dbReference>
<dbReference type="PANTHER" id="PTHR47234">
    <property type="match status" value="1"/>
</dbReference>
<evidence type="ECO:0000259" key="6">
    <source>
        <dbReference type="Pfam" id="PF00593"/>
    </source>
</evidence>
<reference evidence="8 9" key="1">
    <citation type="submission" date="2020-08" db="EMBL/GenBank/DDBJ databases">
        <title>Genomic Encyclopedia of Type Strains, Phase IV (KMG-IV): sequencing the most valuable type-strain genomes for metagenomic binning, comparative biology and taxonomic classification.</title>
        <authorList>
            <person name="Goeker M."/>
        </authorList>
    </citation>
    <scope>NUCLEOTIDE SEQUENCE [LARGE SCALE GENOMIC DNA]</scope>
    <source>
        <strain evidence="8 9">DSM 4737</strain>
    </source>
</reference>
<protein>
    <submittedName>
        <fullName evidence="8">Outer membrane receptor protein involved in Fe transport</fullName>
    </submittedName>
</protein>
<dbReference type="PANTHER" id="PTHR47234:SF3">
    <property type="entry name" value="SECRETIN_TONB SHORT N-TERMINAL DOMAIN-CONTAINING PROTEIN"/>
    <property type="match status" value="1"/>
</dbReference>